<evidence type="ECO:0000256" key="6">
    <source>
        <dbReference type="PROSITE-ProRule" id="PRU00169"/>
    </source>
</evidence>
<dbReference type="SMART" id="SM00862">
    <property type="entry name" value="Trans_reg_C"/>
    <property type="match status" value="1"/>
</dbReference>
<evidence type="ECO:0000256" key="7">
    <source>
        <dbReference type="PROSITE-ProRule" id="PRU01091"/>
    </source>
</evidence>
<keyword evidence="11" id="KW-1185">Reference proteome</keyword>
<protein>
    <submittedName>
        <fullName evidence="10">DNA-binding response regulator</fullName>
    </submittedName>
</protein>
<accession>A0ABN0G0H2</accession>
<keyword evidence="3" id="KW-0805">Transcription regulation</keyword>
<dbReference type="PROSITE" id="PS51755">
    <property type="entry name" value="OMPR_PHOB"/>
    <property type="match status" value="1"/>
</dbReference>
<dbReference type="PANTHER" id="PTHR48111:SF1">
    <property type="entry name" value="TWO-COMPONENT RESPONSE REGULATOR ORR33"/>
    <property type="match status" value="1"/>
</dbReference>
<keyword evidence="5" id="KW-0804">Transcription</keyword>
<dbReference type="InterPro" id="IPR036388">
    <property type="entry name" value="WH-like_DNA-bd_sf"/>
</dbReference>
<keyword evidence="4 7" id="KW-0238">DNA-binding</keyword>
<proteinExistence type="predicted"/>
<evidence type="ECO:0000259" key="9">
    <source>
        <dbReference type="PROSITE" id="PS51755"/>
    </source>
</evidence>
<reference evidence="11" key="1">
    <citation type="journal article" date="2012" name="J. Bacteriol.">
        <title>Revised Genome Sequence of Burkholderia thailandensis MSMB43 with Improved Annotation.</title>
        <authorList>
            <person name="Zhuo Y."/>
            <person name="Liu L."/>
            <person name="Wang Q."/>
            <person name="Liu X."/>
            <person name="Ren B."/>
            <person name="Liu M."/>
            <person name="Ni P."/>
            <person name="Cheng Y.Q."/>
            <person name="Zhang L."/>
        </authorList>
    </citation>
    <scope>NUCLEOTIDE SEQUENCE [LARGE SCALE GENOMIC DNA]</scope>
    <source>
        <strain evidence="11">MSMB43</strain>
    </source>
</reference>
<name>A0ABN0G0H2_9BURK</name>
<dbReference type="PROSITE" id="PS50110">
    <property type="entry name" value="RESPONSE_REGULATORY"/>
    <property type="match status" value="1"/>
</dbReference>
<evidence type="ECO:0000256" key="3">
    <source>
        <dbReference type="ARBA" id="ARBA00023015"/>
    </source>
</evidence>
<dbReference type="CDD" id="cd00383">
    <property type="entry name" value="trans_reg_C"/>
    <property type="match status" value="1"/>
</dbReference>
<feature type="domain" description="OmpR/PhoB-type" evidence="9">
    <location>
        <begin position="155"/>
        <end position="253"/>
    </location>
</feature>
<evidence type="ECO:0000256" key="5">
    <source>
        <dbReference type="ARBA" id="ARBA00023163"/>
    </source>
</evidence>
<dbReference type="Pfam" id="PF00486">
    <property type="entry name" value="Trans_reg_C"/>
    <property type="match status" value="1"/>
</dbReference>
<organism evidence="10 11">
    <name type="scientific">Burkholderia humptydooensis MSMB43</name>
    <dbReference type="NCBI Taxonomy" id="441157"/>
    <lineage>
        <taxon>Bacteria</taxon>
        <taxon>Pseudomonadati</taxon>
        <taxon>Pseudomonadota</taxon>
        <taxon>Betaproteobacteria</taxon>
        <taxon>Burkholderiales</taxon>
        <taxon>Burkholderiaceae</taxon>
        <taxon>Burkholderia</taxon>
        <taxon>pseudomallei group</taxon>
    </lineage>
</organism>
<sequence>MAEPVFFRLTFLILAMSEPNMQRTVQQPKQIVVVEDDPVQRTLLVTWLKAEGYRVAAFDDGLDARRFLGESWADLLLLDWDLPGMTGERLLAWVRGRARSIVPVIFQTVHSDEEDIVKILDAGADDFLIKPLEKQTLLARVRALLRRFAALSADSARMRLGGYLLSRATLTVSGGGASHAFSAKEFDILWHLAEHPGAVVQRQDLLRLVWGADASAQTRTVDMYVSRLRSRLKAAGIGWTVHAAYATGYRLNLGADAETADHPS</sequence>
<dbReference type="Proteomes" id="UP000004682">
    <property type="component" value="Unassembled WGS sequence"/>
</dbReference>
<evidence type="ECO:0000313" key="10">
    <source>
        <dbReference type="EMBL" id="EIP85754.1"/>
    </source>
</evidence>
<dbReference type="InterPro" id="IPR039420">
    <property type="entry name" value="WalR-like"/>
</dbReference>
<feature type="domain" description="Response regulatory" evidence="8">
    <location>
        <begin position="30"/>
        <end position="145"/>
    </location>
</feature>
<keyword evidence="2" id="KW-0902">Two-component regulatory system</keyword>
<evidence type="ECO:0000256" key="1">
    <source>
        <dbReference type="ARBA" id="ARBA00022553"/>
    </source>
</evidence>
<feature type="modified residue" description="4-aspartylphosphate" evidence="6">
    <location>
        <position position="79"/>
    </location>
</feature>
<dbReference type="PANTHER" id="PTHR48111">
    <property type="entry name" value="REGULATOR OF RPOS"/>
    <property type="match status" value="1"/>
</dbReference>
<keyword evidence="1 6" id="KW-0597">Phosphoprotein</keyword>
<gene>
    <name evidence="10" type="ORF">A33K_17812</name>
</gene>
<dbReference type="Gene3D" id="3.40.50.2300">
    <property type="match status" value="1"/>
</dbReference>
<dbReference type="SMART" id="SM00448">
    <property type="entry name" value="REC"/>
    <property type="match status" value="1"/>
</dbReference>
<dbReference type="GO" id="GO:0003677">
    <property type="term" value="F:DNA binding"/>
    <property type="evidence" value="ECO:0007669"/>
    <property type="project" value="UniProtKB-KW"/>
</dbReference>
<dbReference type="InterPro" id="IPR001789">
    <property type="entry name" value="Sig_transdc_resp-reg_receiver"/>
</dbReference>
<evidence type="ECO:0000259" key="8">
    <source>
        <dbReference type="PROSITE" id="PS50110"/>
    </source>
</evidence>
<feature type="DNA-binding region" description="OmpR/PhoB-type" evidence="7">
    <location>
        <begin position="155"/>
        <end position="253"/>
    </location>
</feature>
<evidence type="ECO:0000256" key="4">
    <source>
        <dbReference type="ARBA" id="ARBA00023125"/>
    </source>
</evidence>
<dbReference type="SUPFAM" id="SSF46894">
    <property type="entry name" value="C-terminal effector domain of the bipartite response regulators"/>
    <property type="match status" value="1"/>
</dbReference>
<evidence type="ECO:0000313" key="11">
    <source>
        <dbReference type="Proteomes" id="UP000004682"/>
    </source>
</evidence>
<dbReference type="EMBL" id="JH692066">
    <property type="protein sequence ID" value="EIP85754.1"/>
    <property type="molecule type" value="Genomic_DNA"/>
</dbReference>
<dbReference type="InterPro" id="IPR011006">
    <property type="entry name" value="CheY-like_superfamily"/>
</dbReference>
<dbReference type="SUPFAM" id="SSF52172">
    <property type="entry name" value="CheY-like"/>
    <property type="match status" value="1"/>
</dbReference>
<dbReference type="InterPro" id="IPR001867">
    <property type="entry name" value="OmpR/PhoB-type_DNA-bd"/>
</dbReference>
<dbReference type="Pfam" id="PF00072">
    <property type="entry name" value="Response_reg"/>
    <property type="match status" value="1"/>
</dbReference>
<dbReference type="Gene3D" id="1.10.10.10">
    <property type="entry name" value="Winged helix-like DNA-binding domain superfamily/Winged helix DNA-binding domain"/>
    <property type="match status" value="1"/>
</dbReference>
<evidence type="ECO:0000256" key="2">
    <source>
        <dbReference type="ARBA" id="ARBA00023012"/>
    </source>
</evidence>
<dbReference type="InterPro" id="IPR016032">
    <property type="entry name" value="Sig_transdc_resp-reg_C-effctor"/>
</dbReference>